<evidence type="ECO:0000313" key="3">
    <source>
        <dbReference type="Proteomes" id="UP001519328"/>
    </source>
</evidence>
<proteinExistence type="predicted"/>
<protein>
    <submittedName>
        <fullName evidence="2">Uncharacterized protein</fullName>
    </submittedName>
</protein>
<gene>
    <name evidence="2" type="ORF">J2Z82_001115</name>
</gene>
<keyword evidence="1" id="KW-1133">Transmembrane helix</keyword>
<feature type="transmembrane region" description="Helical" evidence="1">
    <location>
        <begin position="21"/>
        <end position="40"/>
    </location>
</feature>
<keyword evidence="3" id="KW-1185">Reference proteome</keyword>
<dbReference type="Proteomes" id="UP001519328">
    <property type="component" value="Unassembled WGS sequence"/>
</dbReference>
<comment type="caution">
    <text evidence="2">The sequence shown here is derived from an EMBL/GenBank/DDBJ whole genome shotgun (WGS) entry which is preliminary data.</text>
</comment>
<organism evidence="2 3">
    <name type="scientific">Virgibacillus litoralis</name>
    <dbReference type="NCBI Taxonomy" id="578221"/>
    <lineage>
        <taxon>Bacteria</taxon>
        <taxon>Bacillati</taxon>
        <taxon>Bacillota</taxon>
        <taxon>Bacilli</taxon>
        <taxon>Bacillales</taxon>
        <taxon>Bacillaceae</taxon>
        <taxon>Virgibacillus</taxon>
    </lineage>
</organism>
<sequence>MKNLKFIHILRLRASMYLKRAFYSSFLIISYLLKNVIYFISNEFNKKGNNQKIKAHQVAGDYYGEISLNYDEPLEVDGLLGCIEEYKAKGEEVSYYH</sequence>
<dbReference type="EMBL" id="JAGGKK010000004">
    <property type="protein sequence ID" value="MBP1948184.1"/>
    <property type="molecule type" value="Genomic_DNA"/>
</dbReference>
<evidence type="ECO:0000256" key="1">
    <source>
        <dbReference type="SAM" id="Phobius"/>
    </source>
</evidence>
<keyword evidence="1" id="KW-0472">Membrane</keyword>
<reference evidence="2 3" key="1">
    <citation type="submission" date="2021-03" db="EMBL/GenBank/DDBJ databases">
        <title>Genomic Encyclopedia of Type Strains, Phase IV (KMG-IV): sequencing the most valuable type-strain genomes for metagenomic binning, comparative biology and taxonomic classification.</title>
        <authorList>
            <person name="Goeker M."/>
        </authorList>
    </citation>
    <scope>NUCLEOTIDE SEQUENCE [LARGE SCALE GENOMIC DNA]</scope>
    <source>
        <strain evidence="2 3">DSM 21085</strain>
    </source>
</reference>
<accession>A0ABS4HBS6</accession>
<name>A0ABS4HBS6_9BACI</name>
<keyword evidence="1" id="KW-0812">Transmembrane</keyword>
<evidence type="ECO:0000313" key="2">
    <source>
        <dbReference type="EMBL" id="MBP1948184.1"/>
    </source>
</evidence>